<gene>
    <name evidence="3" type="ORF">UFOVP658_142</name>
</gene>
<keyword evidence="2" id="KW-0472">Membrane</keyword>
<evidence type="ECO:0000256" key="1">
    <source>
        <dbReference type="SAM" id="MobiDB-lite"/>
    </source>
</evidence>
<sequence>MAENVNIKLDADIASFLVRMKQAEKALKSFKREQGKTLASSKKGLSSGADDVDDFTERIDHSFVRMKKHFDNFDKGTKMMGTGLLKFLGKGIKFTLIQLGLMSVALVAIHGAFLVGQGIMKGYQFIMKGLAGAAASAAIALSTAAAAVREQQAAMFAYKGGGMAQFGSGLNQTRVAMRSYATDASLAGLGTKNLQKAYAEMAKTMNSGQIAGSKGIYKSLQDFGAAGQDPGAAQEKIGALIATLNDAKKGYGDVQAAAKKLGPEMEKALKDSKVKTKEGFKELLLSGELAKKGGVFGQFDAVNSTLIGQAKTFFGLLKEQFADFGQQFLEPAKQAMQKIFKIIKDDFLRVTAELQVFGSGTFFDTLVSVVEKLSSFFVKLVREWLPQAKGIFGSLSEWINRFKRGWDDILEKLRPFIDGAKIIEKTLKPIIGVIGKEGAASFKEFNNQLKLNEKNVLEFGDRIADLLSSFFKMSTEFKKMFFDALPFINDMVKGLTQVFDMLRGILTKFTSLGGATGGLMAFSIMARQMKGTKGGLLPSANTQTMNVGTLNVSNAPGLQGTPKSPVNPFGPGRPAPIPGGPGTMPSGPGGPFPFIPQTYRGQQPQVPTNPQSPGLSSGAFNTTPNGLLVPTGLKSGADAGDVVDKRQKMAPNAGRMFSVKTLYPRFKEGIKENLSRKGVDVSAGSKEFMGMRNRLAEGVQYIKNKDYVGLLKNGAQSARNMGVGGKMMIQSLAAPAVGPGGIADASYGGMLEIDKETNMPKLGGADGKQYVTRSRLTGKTKFIDPNKTSMRMMRAGRFGSAILGNEKAGITGLNNTMGAKMGAGIGLSMMSQYAPEEMRGAMALGGTIGAFNPLAGLAVAGLGGAMKAQGAGSGALAGAGGGAAIGTMIAPGVGTAIGAAIGGIGGFIMGGANKLKAQAKAAKETMGAALDGVAQAVFSDKFMALARNAKIVAEGGVVTGKGALEGIGSDYRKRLSGVSGTVDKAKEMGATDKTSWGRNIGSAALMGLGGGAAAGTVLGPIGTAVFGALGLVGGAITGTLFSIGDWAQGWFRGDSKKAKAQKNALKEIYDKQKELGITISEEQYKTMLKDKEAALTKFQTQFKMETEASEMLDRTYSSRLDELQKITGKTRPELELMAQTMGVDLYDGTVKFNDVLTKLGLNIEKTAIQMRQANTDVFIKGGSEYEKMIEQIKAPMIYDEVIAALDAQMSGAGGASDIDILSATQKFGEASLSLMGGNPLLAYFDNLEQIGTKQDPGKLFQKGGAMEGQQDKYFTDKVTEAQGNARKSQITGFADTAAGQLASKLSANGMSVDQEALKGKILSMDRAKQEELLLKLQDGTFNMGQMTEGGSRESYGQAAERKFTSLFGSTEGLAINQRPEAKLNETATTMETASKDFKLAVDKFVGYAGQIVDATKSNYPSWLTNQPSWWAAGPNADTSSPRGKSVGDTTSSRLSQTMARHASMDGMLSGKRTVTSSYRTFALGSPSSDHVTGRAIDLVGANLGQYKALAEANGGFAEFHGRGASRHLHVVPGPGAIGDTMAPVGAGTSRGLPISNTGGGTSYFTININGSNSSPDEIANKVMAKLRDKERASRERG</sequence>
<feature type="transmembrane region" description="Helical" evidence="2">
    <location>
        <begin position="96"/>
        <end position="119"/>
    </location>
</feature>
<feature type="compositionally biased region" description="Polar residues" evidence="1">
    <location>
        <begin position="555"/>
        <end position="564"/>
    </location>
</feature>
<evidence type="ECO:0000256" key="2">
    <source>
        <dbReference type="SAM" id="Phobius"/>
    </source>
</evidence>
<protein>
    <submittedName>
        <fullName evidence="3">Uncharacterized protein</fullName>
    </submittedName>
</protein>
<keyword evidence="2" id="KW-0812">Transmembrane</keyword>
<feature type="transmembrane region" description="Helical" evidence="2">
    <location>
        <begin position="125"/>
        <end position="148"/>
    </location>
</feature>
<evidence type="ECO:0000313" key="3">
    <source>
        <dbReference type="EMBL" id="CAB4156757.1"/>
    </source>
</evidence>
<keyword evidence="2" id="KW-1133">Transmembrane helix</keyword>
<feature type="region of interest" description="Disordered" evidence="1">
    <location>
        <begin position="555"/>
        <end position="591"/>
    </location>
</feature>
<feature type="compositionally biased region" description="Polar residues" evidence="1">
    <location>
        <begin position="1436"/>
        <end position="1454"/>
    </location>
</feature>
<feature type="region of interest" description="Disordered" evidence="1">
    <location>
        <begin position="1431"/>
        <end position="1454"/>
    </location>
</feature>
<organism evidence="3">
    <name type="scientific">uncultured Caudovirales phage</name>
    <dbReference type="NCBI Taxonomy" id="2100421"/>
    <lineage>
        <taxon>Viruses</taxon>
        <taxon>Duplodnaviria</taxon>
        <taxon>Heunggongvirae</taxon>
        <taxon>Uroviricota</taxon>
        <taxon>Caudoviricetes</taxon>
        <taxon>Peduoviridae</taxon>
        <taxon>Maltschvirus</taxon>
        <taxon>Maltschvirus maltsch</taxon>
    </lineage>
</organism>
<proteinExistence type="predicted"/>
<name>A0A6J5ND44_9CAUD</name>
<accession>A0A6J5ND44</accession>
<dbReference type="EMBL" id="LR796639">
    <property type="protein sequence ID" value="CAB4156757.1"/>
    <property type="molecule type" value="Genomic_DNA"/>
</dbReference>
<reference evidence="3" key="1">
    <citation type="submission" date="2020-04" db="EMBL/GenBank/DDBJ databases">
        <authorList>
            <person name="Chiriac C."/>
            <person name="Salcher M."/>
            <person name="Ghai R."/>
            <person name="Kavagutti S V."/>
        </authorList>
    </citation>
    <scope>NUCLEOTIDE SEQUENCE</scope>
</reference>